<keyword evidence="1" id="KW-0732">Signal</keyword>
<dbReference type="PROSITE" id="PS51257">
    <property type="entry name" value="PROKAR_LIPOPROTEIN"/>
    <property type="match status" value="1"/>
</dbReference>
<evidence type="ECO:0000313" key="3">
    <source>
        <dbReference type="Proteomes" id="UP000824028"/>
    </source>
</evidence>
<dbReference type="Pfam" id="PF14900">
    <property type="entry name" value="DUF4493"/>
    <property type="match status" value="1"/>
</dbReference>
<dbReference type="InterPro" id="IPR027840">
    <property type="entry name" value="DUF4493"/>
</dbReference>
<dbReference type="Proteomes" id="UP000824028">
    <property type="component" value="Unassembled WGS sequence"/>
</dbReference>
<dbReference type="AlphaFoldDB" id="A0A9D2E6I8"/>
<reference evidence="2" key="1">
    <citation type="journal article" date="2021" name="PeerJ">
        <title>Extensive microbial diversity within the chicken gut microbiome revealed by metagenomics and culture.</title>
        <authorList>
            <person name="Gilroy R."/>
            <person name="Ravi A."/>
            <person name="Getino M."/>
            <person name="Pursley I."/>
            <person name="Horton D.L."/>
            <person name="Alikhan N.F."/>
            <person name="Baker D."/>
            <person name="Gharbi K."/>
            <person name="Hall N."/>
            <person name="Watson M."/>
            <person name="Adriaenssens E.M."/>
            <person name="Foster-Nyarko E."/>
            <person name="Jarju S."/>
            <person name="Secka A."/>
            <person name="Antonio M."/>
            <person name="Oren A."/>
            <person name="Chaudhuri R.R."/>
            <person name="La Ragione R."/>
            <person name="Hildebrand F."/>
            <person name="Pallen M.J."/>
        </authorList>
    </citation>
    <scope>NUCLEOTIDE SEQUENCE</scope>
    <source>
        <strain evidence="2">ChiHjej9B8-1298</strain>
    </source>
</reference>
<sequence length="259" mass="28163">MKRQKLILIGIGFLTGMLGACSSEEDAPASGMGTLALEVQAETGFQTKALNEADYKDRNNYTVTIYDEQGLYREYGDNNYPPTTLEVPAGTYYFTAHCGEKVAASTETMYVEGRSNTVTVTAGGEIQTMTAVCKPTCAKVIVKFGEDMDNYFRDYSVVFRTKALEAESGTYTWVKDATDPVYLLVDENEAITATIMLTNAANGASSEVVKEYKLSPNTGLTINIAPVLEDTDGSVGISIVIDSSTNDHEIDIEVPNDWV</sequence>
<accession>A0A9D2E6I8</accession>
<feature type="signal peptide" evidence="1">
    <location>
        <begin position="1"/>
        <end position="20"/>
    </location>
</feature>
<proteinExistence type="predicted"/>
<feature type="chain" id="PRO_5038394196" evidence="1">
    <location>
        <begin position="21"/>
        <end position="259"/>
    </location>
</feature>
<dbReference type="EMBL" id="DXBX01000007">
    <property type="protein sequence ID" value="HIZ32113.1"/>
    <property type="molecule type" value="Genomic_DNA"/>
</dbReference>
<gene>
    <name evidence="2" type="ORF">H9814_01000</name>
</gene>
<organism evidence="2 3">
    <name type="scientific">Candidatus Bacteroides merdigallinarum</name>
    <dbReference type="NCBI Taxonomy" id="2838473"/>
    <lineage>
        <taxon>Bacteria</taxon>
        <taxon>Pseudomonadati</taxon>
        <taxon>Bacteroidota</taxon>
        <taxon>Bacteroidia</taxon>
        <taxon>Bacteroidales</taxon>
        <taxon>Bacteroidaceae</taxon>
        <taxon>Bacteroides</taxon>
    </lineage>
</organism>
<comment type="caution">
    <text evidence="2">The sequence shown here is derived from an EMBL/GenBank/DDBJ whole genome shotgun (WGS) entry which is preliminary data.</text>
</comment>
<evidence type="ECO:0000256" key="1">
    <source>
        <dbReference type="SAM" id="SignalP"/>
    </source>
</evidence>
<protein>
    <submittedName>
        <fullName evidence="2">DUF4493 domain-containing protein</fullName>
    </submittedName>
</protein>
<reference evidence="2" key="2">
    <citation type="submission" date="2021-04" db="EMBL/GenBank/DDBJ databases">
        <authorList>
            <person name="Gilroy R."/>
        </authorList>
    </citation>
    <scope>NUCLEOTIDE SEQUENCE</scope>
    <source>
        <strain evidence="2">ChiHjej9B8-1298</strain>
    </source>
</reference>
<evidence type="ECO:0000313" key="2">
    <source>
        <dbReference type="EMBL" id="HIZ32113.1"/>
    </source>
</evidence>
<name>A0A9D2E6I8_9BACE</name>